<keyword evidence="3 6" id="KW-0812">Transmembrane</keyword>
<dbReference type="PRINTS" id="PR00926">
    <property type="entry name" value="MITOCARRIER"/>
</dbReference>
<evidence type="ECO:0000256" key="1">
    <source>
        <dbReference type="ARBA" id="ARBA00004141"/>
    </source>
</evidence>
<dbReference type="PANTHER" id="PTHR46181">
    <property type="entry name" value="MITOCHONDRIAL GLYCINE TRANSPORTER"/>
    <property type="match status" value="1"/>
</dbReference>
<dbReference type="GO" id="GO:0005739">
    <property type="term" value="C:mitochondrion"/>
    <property type="evidence" value="ECO:0007669"/>
    <property type="project" value="TreeGrafter"/>
</dbReference>
<protein>
    <submittedName>
        <fullName evidence="8">Uncharacterized protein</fullName>
    </submittedName>
</protein>
<dbReference type="InterPro" id="IPR018108">
    <property type="entry name" value="MCP_transmembrane"/>
</dbReference>
<evidence type="ECO:0000256" key="7">
    <source>
        <dbReference type="RuleBase" id="RU000488"/>
    </source>
</evidence>
<dbReference type="PROSITE" id="PS50920">
    <property type="entry name" value="SOLCAR"/>
    <property type="match status" value="2"/>
</dbReference>
<dbReference type="GO" id="GO:0016020">
    <property type="term" value="C:membrane"/>
    <property type="evidence" value="ECO:0007669"/>
    <property type="project" value="UniProtKB-SubCell"/>
</dbReference>
<comment type="caution">
    <text evidence="8">The sequence shown here is derived from an EMBL/GenBank/DDBJ whole genome shotgun (WGS) entry which is preliminary data.</text>
</comment>
<comment type="subcellular location">
    <subcellularLocation>
        <location evidence="1">Membrane</location>
        <topology evidence="1">Multi-pass membrane protein</topology>
    </subcellularLocation>
</comment>
<evidence type="ECO:0000256" key="3">
    <source>
        <dbReference type="ARBA" id="ARBA00022692"/>
    </source>
</evidence>
<evidence type="ECO:0000313" key="9">
    <source>
        <dbReference type="Proteomes" id="UP001515480"/>
    </source>
</evidence>
<comment type="similarity">
    <text evidence="7">Belongs to the mitochondrial carrier (TC 2.A.29) family.</text>
</comment>
<dbReference type="GO" id="GO:1904983">
    <property type="term" value="P:glycine import into mitochondrion"/>
    <property type="evidence" value="ECO:0007669"/>
    <property type="project" value="TreeGrafter"/>
</dbReference>
<dbReference type="InterPro" id="IPR023395">
    <property type="entry name" value="MCP_dom_sf"/>
</dbReference>
<dbReference type="EMBL" id="JBGBPQ010000001">
    <property type="protein sequence ID" value="KAL1530708.1"/>
    <property type="molecule type" value="Genomic_DNA"/>
</dbReference>
<dbReference type="PANTHER" id="PTHR46181:SF3">
    <property type="entry name" value="MITOCHONDRIAL GLYCINE TRANSPORTER"/>
    <property type="match status" value="1"/>
</dbReference>
<keyword evidence="9" id="KW-1185">Reference proteome</keyword>
<dbReference type="Pfam" id="PF00153">
    <property type="entry name" value="Mito_carr"/>
    <property type="match status" value="2"/>
</dbReference>
<dbReference type="SUPFAM" id="SSF103506">
    <property type="entry name" value="Mitochondrial carrier"/>
    <property type="match status" value="1"/>
</dbReference>
<keyword evidence="5 6" id="KW-0472">Membrane</keyword>
<proteinExistence type="inferred from homology"/>
<dbReference type="Proteomes" id="UP001515480">
    <property type="component" value="Unassembled WGS sequence"/>
</dbReference>
<evidence type="ECO:0000256" key="5">
    <source>
        <dbReference type="ARBA" id="ARBA00023136"/>
    </source>
</evidence>
<organism evidence="8 9">
    <name type="scientific">Prymnesium parvum</name>
    <name type="common">Toxic golden alga</name>
    <dbReference type="NCBI Taxonomy" id="97485"/>
    <lineage>
        <taxon>Eukaryota</taxon>
        <taxon>Haptista</taxon>
        <taxon>Haptophyta</taxon>
        <taxon>Prymnesiophyceae</taxon>
        <taxon>Prymnesiales</taxon>
        <taxon>Prymnesiaceae</taxon>
        <taxon>Prymnesium</taxon>
    </lineage>
</organism>
<evidence type="ECO:0000313" key="8">
    <source>
        <dbReference type="EMBL" id="KAL1530708.1"/>
    </source>
</evidence>
<dbReference type="InterPro" id="IPR002067">
    <property type="entry name" value="MCP"/>
</dbReference>
<sequence>MAGEAGGKRREAAADALASALSGGASGAAVSVVLQPFDVLRTRMQADASAGAGEGALRTCRAVVAEGGWRNLWRGSTATVARVGCGAAVHFYTLQLLRELRARQAGGGAWADTAANAAMGGASRACAVTLLCPVTLVKTRMEASGAAASAFGYRSVPHALRSIVRKEGVVALWRGLGPALLTNVPFSTLHYAFYRQFQAMLGSSVGEGAPLNFVAGAGASIIATVCTQPCDVLRTRSMLVLDVRRASVGLFAGIAPRLAKRSLQTATLWTLYEELWAVYLRMRKQA</sequence>
<name>A0AB34KBU7_PRYPA</name>
<evidence type="ECO:0000256" key="2">
    <source>
        <dbReference type="ARBA" id="ARBA00022448"/>
    </source>
</evidence>
<dbReference type="Gene3D" id="1.50.40.10">
    <property type="entry name" value="Mitochondrial carrier domain"/>
    <property type="match status" value="2"/>
</dbReference>
<dbReference type="AlphaFoldDB" id="A0AB34KBU7"/>
<gene>
    <name evidence="8" type="ORF">AB1Y20_001607</name>
</gene>
<accession>A0AB34KBU7</accession>
<evidence type="ECO:0000256" key="6">
    <source>
        <dbReference type="PROSITE-ProRule" id="PRU00282"/>
    </source>
</evidence>
<evidence type="ECO:0000256" key="4">
    <source>
        <dbReference type="ARBA" id="ARBA00022737"/>
    </source>
</evidence>
<reference evidence="8 9" key="1">
    <citation type="journal article" date="2024" name="Science">
        <title>Giant polyketide synthase enzymes in the biosynthesis of giant marine polyether toxins.</title>
        <authorList>
            <person name="Fallon T.R."/>
            <person name="Shende V.V."/>
            <person name="Wierzbicki I.H."/>
            <person name="Pendleton A.L."/>
            <person name="Watervoot N.F."/>
            <person name="Auber R.P."/>
            <person name="Gonzalez D.J."/>
            <person name="Wisecaver J.H."/>
            <person name="Moore B.S."/>
        </authorList>
    </citation>
    <scope>NUCLEOTIDE SEQUENCE [LARGE SCALE GENOMIC DNA]</scope>
    <source>
        <strain evidence="8 9">12B1</strain>
    </source>
</reference>
<feature type="repeat" description="Solcar" evidence="6">
    <location>
        <begin position="14"/>
        <end position="100"/>
    </location>
</feature>
<keyword evidence="4" id="KW-0677">Repeat</keyword>
<dbReference type="GO" id="GO:0015187">
    <property type="term" value="F:glycine transmembrane transporter activity"/>
    <property type="evidence" value="ECO:0007669"/>
    <property type="project" value="TreeGrafter"/>
</dbReference>
<keyword evidence="2 7" id="KW-0813">Transport</keyword>
<feature type="repeat" description="Solcar" evidence="6">
    <location>
        <begin position="111"/>
        <end position="200"/>
    </location>
</feature>